<evidence type="ECO:0000256" key="1">
    <source>
        <dbReference type="SAM" id="Phobius"/>
    </source>
</evidence>
<gene>
    <name evidence="3" type="ORF">NCI00_17285</name>
</gene>
<feature type="transmembrane region" description="Helical" evidence="1">
    <location>
        <begin position="221"/>
        <end position="241"/>
    </location>
</feature>
<keyword evidence="1" id="KW-0812">Transmembrane</keyword>
<evidence type="ECO:0000259" key="2">
    <source>
        <dbReference type="Pfam" id="PF14355"/>
    </source>
</evidence>
<organism evidence="3 4">
    <name type="scientific">Runella salmonicolor</name>
    <dbReference type="NCBI Taxonomy" id="2950278"/>
    <lineage>
        <taxon>Bacteria</taxon>
        <taxon>Pseudomonadati</taxon>
        <taxon>Bacteroidota</taxon>
        <taxon>Cytophagia</taxon>
        <taxon>Cytophagales</taxon>
        <taxon>Spirosomataceae</taxon>
        <taxon>Runella</taxon>
    </lineage>
</organism>
<protein>
    <submittedName>
        <fullName evidence="3">Abortive infection family protein</fullName>
    </submittedName>
</protein>
<name>A0ABT1FR17_9BACT</name>
<proteinExistence type="predicted"/>
<comment type="caution">
    <text evidence="3">The sequence shown here is derived from an EMBL/GenBank/DDBJ whole genome shotgun (WGS) entry which is preliminary data.</text>
</comment>
<evidence type="ECO:0000313" key="3">
    <source>
        <dbReference type="EMBL" id="MCP1384203.1"/>
    </source>
</evidence>
<dbReference type="Proteomes" id="UP001204772">
    <property type="component" value="Unassembled WGS sequence"/>
</dbReference>
<dbReference type="InterPro" id="IPR026001">
    <property type="entry name" value="Abi-like_C"/>
</dbReference>
<dbReference type="EMBL" id="JAMZEL010000007">
    <property type="protein sequence ID" value="MCP1384203.1"/>
    <property type="molecule type" value="Genomic_DNA"/>
</dbReference>
<evidence type="ECO:0000313" key="4">
    <source>
        <dbReference type="Proteomes" id="UP001204772"/>
    </source>
</evidence>
<accession>A0ABT1FR17</accession>
<reference evidence="3 4" key="1">
    <citation type="submission" date="2022-06" db="EMBL/GenBank/DDBJ databases">
        <title>Runella sp. S5 genome sequencing.</title>
        <authorList>
            <person name="Park S."/>
        </authorList>
    </citation>
    <scope>NUCLEOTIDE SEQUENCE [LARGE SCALE GENOMIC DNA]</scope>
    <source>
        <strain evidence="3 4">S5</strain>
    </source>
</reference>
<sequence length="264" mass="30473">MNDLISPKYQMKLIKEINEAIWREFNSYEQVRYYISKWHEDNYDQNGFNDYYWENFKIVENESKKINLLATLNSMDGTTLLKVAIDLGVDTPDFIPSIPTFKNEVKSEYITAYDTFQKAYKQIESDPSLAIGLANSALESIIKEILKDNRISSKISGRETLYKLTLIIVKEFNLTDPQQPNEIKTIGSSLIAIGQAIEILRSDKTNFHGKTTGDYLITDTIFAYFLINSVATVGLFINSYYKTKYPKRQDQQVQSEESEDNLPF</sequence>
<keyword evidence="1" id="KW-0472">Membrane</keyword>
<keyword evidence="4" id="KW-1185">Reference proteome</keyword>
<dbReference type="Pfam" id="PF14355">
    <property type="entry name" value="Abi_C"/>
    <property type="match status" value="1"/>
</dbReference>
<keyword evidence="1" id="KW-1133">Transmembrane helix</keyword>
<feature type="domain" description="Abortive infection protein-like C-terminal" evidence="2">
    <location>
        <begin position="168"/>
        <end position="237"/>
    </location>
</feature>